<dbReference type="Proteomes" id="UP000178184">
    <property type="component" value="Unassembled WGS sequence"/>
</dbReference>
<organism evidence="2 3">
    <name type="scientific">Candidatus Nomurabacteria bacterium RIFCSPLOWO2_01_FULL_33_17</name>
    <dbReference type="NCBI Taxonomy" id="1801764"/>
    <lineage>
        <taxon>Bacteria</taxon>
        <taxon>Candidatus Nomuraibacteriota</taxon>
    </lineage>
</organism>
<feature type="transmembrane region" description="Helical" evidence="1">
    <location>
        <begin position="17"/>
        <end position="35"/>
    </location>
</feature>
<dbReference type="STRING" id="1801764.A2903_01400"/>
<keyword evidence="1" id="KW-1133">Transmembrane helix</keyword>
<protein>
    <submittedName>
        <fullName evidence="2">Uncharacterized protein</fullName>
    </submittedName>
</protein>
<proteinExistence type="predicted"/>
<keyword evidence="1" id="KW-0812">Transmembrane</keyword>
<reference evidence="2 3" key="1">
    <citation type="journal article" date="2016" name="Nat. Commun.">
        <title>Thousands of microbial genomes shed light on interconnected biogeochemical processes in an aquifer system.</title>
        <authorList>
            <person name="Anantharaman K."/>
            <person name="Brown C.T."/>
            <person name="Hug L.A."/>
            <person name="Sharon I."/>
            <person name="Castelle C.J."/>
            <person name="Probst A.J."/>
            <person name="Thomas B.C."/>
            <person name="Singh A."/>
            <person name="Wilkins M.J."/>
            <person name="Karaoz U."/>
            <person name="Brodie E.L."/>
            <person name="Williams K.H."/>
            <person name="Hubbard S.S."/>
            <person name="Banfield J.F."/>
        </authorList>
    </citation>
    <scope>NUCLEOTIDE SEQUENCE [LARGE SCALE GENOMIC DNA]</scope>
</reference>
<accession>A0A1F6WPE3</accession>
<name>A0A1F6WPE3_9BACT</name>
<dbReference type="EMBL" id="MFUO01000022">
    <property type="protein sequence ID" value="OGI83694.1"/>
    <property type="molecule type" value="Genomic_DNA"/>
</dbReference>
<comment type="caution">
    <text evidence="2">The sequence shown here is derived from an EMBL/GenBank/DDBJ whole genome shotgun (WGS) entry which is preliminary data.</text>
</comment>
<gene>
    <name evidence="2" type="ORF">A2903_01400</name>
</gene>
<keyword evidence="1" id="KW-0472">Membrane</keyword>
<evidence type="ECO:0000313" key="3">
    <source>
        <dbReference type="Proteomes" id="UP000178184"/>
    </source>
</evidence>
<evidence type="ECO:0000256" key="1">
    <source>
        <dbReference type="SAM" id="Phobius"/>
    </source>
</evidence>
<dbReference type="AlphaFoldDB" id="A0A1F6WPE3"/>
<evidence type="ECO:0000313" key="2">
    <source>
        <dbReference type="EMBL" id="OGI83694.1"/>
    </source>
</evidence>
<sequence>MFEFEKNLNPKDKKRKALILAGLITFIIAMLYVVLHKGKLYDFKGVGRDIAPVSSFIKDASVTVSEDINNGTEVINKNK</sequence>